<dbReference type="EMBL" id="MT663537">
    <property type="protein sequence ID" value="QOI90412.1"/>
    <property type="molecule type" value="Genomic_DNA"/>
</dbReference>
<gene>
    <name evidence="1" type="ORF">HWQ62_00276</name>
</gene>
<name>A0A7M3UNW9_POV01</name>
<proteinExistence type="predicted"/>
<organism evidence="1">
    <name type="scientific">Pyramimonas orientalis virus</name>
    <name type="common">PoV01</name>
    <dbReference type="NCBI Taxonomy" id="455367"/>
    <lineage>
        <taxon>Viruses</taxon>
        <taxon>Varidnaviria</taxon>
        <taxon>Bamfordvirae</taxon>
        <taxon>Nucleocytoviricota</taxon>
        <taxon>Megaviricetes</taxon>
        <taxon>Imitervirales</taxon>
        <taxon>Allomimiviridae</taxon>
        <taxon>Heliosvirus</taxon>
        <taxon>Heliosvirus raunefjordenense</taxon>
    </lineage>
</organism>
<evidence type="ECO:0000313" key="1">
    <source>
        <dbReference type="EMBL" id="QOI90412.1"/>
    </source>
</evidence>
<protein>
    <submittedName>
        <fullName evidence="1">Uncharacterized protein</fullName>
    </submittedName>
</protein>
<organismHost>
    <name type="scientific">Pyramimonas plurioculata</name>
    <dbReference type="NCBI Taxonomy" id="36893"/>
</organismHost>
<reference evidence="1" key="1">
    <citation type="submission" date="2020-06" db="EMBL/GenBank/DDBJ databases">
        <title>Lateral gene transfer of anion-conducting channel rhodopsins between green algae and giant viruses.</title>
        <authorList>
            <person name="Rozenberg A."/>
            <person name="Oppermann J."/>
            <person name="Wietek J."/>
            <person name="Fernandez Lahore R.G."/>
            <person name="Sandaa R.-A."/>
            <person name="Bratbak G."/>
            <person name="Hegemann P."/>
            <person name="Beja O."/>
        </authorList>
    </citation>
    <scope>NUCLEOTIDE SEQUENCE</scope>
    <source>
        <strain evidence="1">01B</strain>
    </source>
</reference>
<sequence length="675" mass="77998">MTNNFLTVDNMKNLIQIMHNVMREKYNITLSPNDASVKNVFLHIMKKVDEDQENESMALIEKNKLTLKIVKEIVRSKSKNTPSSATPIGFSGVGTQDTNVANRDAEIYPDRHNVYDSHRPLEVKTTSVNQDISAKMKNIENTRKQENVKEVKEFNDINKTICDQSFDDADFKNKMKELESNRTTFDNKLQDMFPLSNDKDEFSFVEKRNTDMSSILNKNVGDVDPAAFFKQNNDINEHQKHTIETDQNLVPSSYKNLAMSTIIPKESFHGSKLEKRYVLINSYDRNWLVDKNRYQYKIRFSYNTNDVIKIPYYDNNPTVPHTKTEKSNGIKNDFGWVDKNGVFHDPYNPDLALSENVDSDGKFVELGFEDVEIVVDQDASMVGTFKDIYSIKITNVTIPSEIYNNYVNTGNFNDKSHYYNYNFNFPYILCNINEFQDIYDGTDDSIRKTFCQLQYDNYIQGPNGRGYIILKPVQQEIKTFYPNSLSSLPTLNISLTKPNGELLNKAEDGVSVFHIALHQAYYLKITTKTYFEKDDFCKGDYVRIKNFNLYQISTTILKSDMDLFNSFINRTEGHVIYENGDPNENGYYNSFYIYGPGSFDKHIGKFVGEENLFQTLAQFNQLLIDNDFFQGSDQDTALSTPYENGFLLNMSLQNSISMTIEMYKPDSVIMAHDKI</sequence>
<accession>A0A7M3UNW9</accession>